<dbReference type="EMBL" id="RSAS01000637">
    <property type="protein sequence ID" value="RRR69425.1"/>
    <property type="molecule type" value="Genomic_DNA"/>
</dbReference>
<dbReference type="SMART" id="SM00267">
    <property type="entry name" value="GGDEF"/>
    <property type="match status" value="1"/>
</dbReference>
<reference evidence="2 3" key="1">
    <citation type="submission" date="2018-12" db="EMBL/GenBank/DDBJ databases">
        <title>Genome Sequence of Candidatus Viridilinea halotolerans isolated from saline sulfide-rich spring.</title>
        <authorList>
            <person name="Grouzdev D.S."/>
            <person name="Burganskaya E.I."/>
            <person name="Krutkina M.S."/>
            <person name="Sukhacheva M.V."/>
            <person name="Gorlenko V.M."/>
        </authorList>
    </citation>
    <scope>NUCLEOTIDE SEQUENCE [LARGE SCALE GENOMIC DNA]</scope>
    <source>
        <strain evidence="2">Chok-6</strain>
    </source>
</reference>
<dbReference type="Gene3D" id="3.30.450.40">
    <property type="match status" value="1"/>
</dbReference>
<gene>
    <name evidence="2" type="ORF">EI684_15680</name>
</gene>
<name>A0A426TVE9_9CHLR</name>
<dbReference type="PROSITE" id="PS50887">
    <property type="entry name" value="GGDEF"/>
    <property type="match status" value="1"/>
</dbReference>
<dbReference type="GO" id="GO:1902201">
    <property type="term" value="P:negative regulation of bacterial-type flagellum-dependent cell motility"/>
    <property type="evidence" value="ECO:0007669"/>
    <property type="project" value="TreeGrafter"/>
</dbReference>
<dbReference type="Pfam" id="PF00990">
    <property type="entry name" value="GGDEF"/>
    <property type="match status" value="1"/>
</dbReference>
<dbReference type="FunFam" id="3.30.70.270:FF:000001">
    <property type="entry name" value="Diguanylate cyclase domain protein"/>
    <property type="match status" value="1"/>
</dbReference>
<dbReference type="SUPFAM" id="SSF55073">
    <property type="entry name" value="Nucleotide cyclase"/>
    <property type="match status" value="1"/>
</dbReference>
<dbReference type="AlphaFoldDB" id="A0A426TVE9"/>
<feature type="domain" description="GGDEF" evidence="1">
    <location>
        <begin position="554"/>
        <end position="686"/>
    </location>
</feature>
<dbReference type="InterPro" id="IPR000160">
    <property type="entry name" value="GGDEF_dom"/>
</dbReference>
<evidence type="ECO:0000259" key="1">
    <source>
        <dbReference type="PROSITE" id="PS50887"/>
    </source>
</evidence>
<dbReference type="InterPro" id="IPR029787">
    <property type="entry name" value="Nucleotide_cyclase"/>
</dbReference>
<evidence type="ECO:0000313" key="2">
    <source>
        <dbReference type="EMBL" id="RRR69425.1"/>
    </source>
</evidence>
<comment type="caution">
    <text evidence="2">The sequence shown here is derived from an EMBL/GenBank/DDBJ whole genome shotgun (WGS) entry which is preliminary data.</text>
</comment>
<dbReference type="InterPro" id="IPR050469">
    <property type="entry name" value="Diguanylate_Cyclase"/>
</dbReference>
<dbReference type="Pfam" id="PF07796">
    <property type="entry name" value="DUF1638"/>
    <property type="match status" value="1"/>
</dbReference>
<sequence>MSPKLRICVCRYYYAEVAAALAALGAQDVSVETYGLSCDRPVRQTLKLGTAAQLPAETERLFIGVCALVPDPGRTLPQMPERMLRLDHCLTMLSGPVLFQQAVRSGAYLITPGWLQHWPEHLQRWGFDQALAREFFRDTVSELLLLNTGTDPEAPAELVRFADYVQRPYQIHAIGLDYLQLFLERAILDWRLGHTKLEAQRAVQQANRKSADYAMAFDLLVNLAELRTEEETIQAIQNMAGMLFGSTRLAYGQVRASRIVQIYALPETGNEHAQLTQALAAIGKGYTLDDGADGFFLRIQHQRETFGILAVGGITFPEHRHQYLNLGMAIANLCGLALANARSYSILHATEQSLRRERDLSDQLREAMSDLSSTIEHERLIDQILSLLQEIIPNQLALLLLWEGATLRVINERSQLTVASLLAFEVHVEEEPFSLVLQRQAPLILGSAALSKLPPHPLFSALDLQSWMGVPLLHQHQVVGMLSIGSREADLYHSEHARGAQMLANEMASALEQERIVTEANTLASTDPLTGLYNRRRFSELAEQSFRYAQRNSGWLSLIFLDLDHFKRINDDFSHLVGDQVLVAVSTMLKQLRDTEIAARYGGEEFVIISSTSDLSAMRQLAERLRRTIANSSISTMGGNVQITASFGVASITPEMQSLGDLIWRADQALYAAKNAGRNRVCVWGEQAIG</sequence>
<dbReference type="GO" id="GO:0005886">
    <property type="term" value="C:plasma membrane"/>
    <property type="evidence" value="ECO:0007669"/>
    <property type="project" value="TreeGrafter"/>
</dbReference>
<protein>
    <submittedName>
        <fullName evidence="2">Diguanylate cyclase</fullName>
    </submittedName>
</protein>
<dbReference type="InterPro" id="IPR029016">
    <property type="entry name" value="GAF-like_dom_sf"/>
</dbReference>
<dbReference type="InterPro" id="IPR043128">
    <property type="entry name" value="Rev_trsase/Diguanyl_cyclase"/>
</dbReference>
<dbReference type="InterPro" id="IPR003018">
    <property type="entry name" value="GAF"/>
</dbReference>
<dbReference type="SMART" id="SM00065">
    <property type="entry name" value="GAF"/>
    <property type="match status" value="1"/>
</dbReference>
<dbReference type="NCBIfam" id="TIGR00254">
    <property type="entry name" value="GGDEF"/>
    <property type="match status" value="1"/>
</dbReference>
<organism evidence="2 3">
    <name type="scientific">Candidatus Viridilinea halotolerans</name>
    <dbReference type="NCBI Taxonomy" id="2491704"/>
    <lineage>
        <taxon>Bacteria</taxon>
        <taxon>Bacillati</taxon>
        <taxon>Chloroflexota</taxon>
        <taxon>Chloroflexia</taxon>
        <taxon>Chloroflexales</taxon>
        <taxon>Chloroflexineae</taxon>
        <taxon>Oscillochloridaceae</taxon>
        <taxon>Candidatus Viridilinea</taxon>
    </lineage>
</organism>
<dbReference type="SUPFAM" id="SSF55781">
    <property type="entry name" value="GAF domain-like"/>
    <property type="match status" value="1"/>
</dbReference>
<dbReference type="CDD" id="cd01949">
    <property type="entry name" value="GGDEF"/>
    <property type="match status" value="1"/>
</dbReference>
<dbReference type="GO" id="GO:0043709">
    <property type="term" value="P:cell adhesion involved in single-species biofilm formation"/>
    <property type="evidence" value="ECO:0007669"/>
    <property type="project" value="TreeGrafter"/>
</dbReference>
<dbReference type="Gene3D" id="3.30.70.270">
    <property type="match status" value="1"/>
</dbReference>
<dbReference type="InterPro" id="IPR012437">
    <property type="entry name" value="DUF1638"/>
</dbReference>
<dbReference type="Pfam" id="PF13185">
    <property type="entry name" value="GAF_2"/>
    <property type="match status" value="1"/>
</dbReference>
<accession>A0A426TVE9</accession>
<proteinExistence type="predicted"/>
<evidence type="ECO:0000313" key="3">
    <source>
        <dbReference type="Proteomes" id="UP000280307"/>
    </source>
</evidence>
<dbReference type="Proteomes" id="UP000280307">
    <property type="component" value="Unassembled WGS sequence"/>
</dbReference>
<dbReference type="PANTHER" id="PTHR45138:SF9">
    <property type="entry name" value="DIGUANYLATE CYCLASE DGCM-RELATED"/>
    <property type="match status" value="1"/>
</dbReference>
<dbReference type="PANTHER" id="PTHR45138">
    <property type="entry name" value="REGULATORY COMPONENTS OF SENSORY TRANSDUCTION SYSTEM"/>
    <property type="match status" value="1"/>
</dbReference>
<dbReference type="GO" id="GO:0052621">
    <property type="term" value="F:diguanylate cyclase activity"/>
    <property type="evidence" value="ECO:0007669"/>
    <property type="project" value="TreeGrafter"/>
</dbReference>